<sequence length="159" mass="17282">MYSPKLTIALIISVTCGLVTAQFGAVSYNNFSCPNKPHVEGHCIWTRYKKPNDPKSGVDYYFLDTAVKMKPGTWNCGVNLAQCCSVNDSAMTPNGCLRRLVACVKTQFTPSESKKHGGSTPDCSVDHLNTPQPCLQCCPLNFLCVLCCKPLSSPIPSCI</sequence>
<evidence type="ECO:0000313" key="2">
    <source>
        <dbReference type="EMBL" id="KAA1100767.1"/>
    </source>
</evidence>
<keyword evidence="1" id="KW-0732">Signal</keyword>
<dbReference type="AlphaFoldDB" id="A0A5B0PGM4"/>
<name>A0A5B0PGM4_PUCGR</name>
<gene>
    <name evidence="2" type="ORF">PGTUg99_025292</name>
</gene>
<organism evidence="2 3">
    <name type="scientific">Puccinia graminis f. sp. tritici</name>
    <dbReference type="NCBI Taxonomy" id="56615"/>
    <lineage>
        <taxon>Eukaryota</taxon>
        <taxon>Fungi</taxon>
        <taxon>Dikarya</taxon>
        <taxon>Basidiomycota</taxon>
        <taxon>Pucciniomycotina</taxon>
        <taxon>Pucciniomycetes</taxon>
        <taxon>Pucciniales</taxon>
        <taxon>Pucciniaceae</taxon>
        <taxon>Puccinia</taxon>
    </lineage>
</organism>
<feature type="signal peptide" evidence="1">
    <location>
        <begin position="1"/>
        <end position="21"/>
    </location>
</feature>
<proteinExistence type="predicted"/>
<comment type="caution">
    <text evidence="2">The sequence shown here is derived from an EMBL/GenBank/DDBJ whole genome shotgun (WGS) entry which is preliminary data.</text>
</comment>
<evidence type="ECO:0000256" key="1">
    <source>
        <dbReference type="SAM" id="SignalP"/>
    </source>
</evidence>
<accession>A0A5B0PGM4</accession>
<dbReference type="Proteomes" id="UP000325313">
    <property type="component" value="Unassembled WGS sequence"/>
</dbReference>
<evidence type="ECO:0000313" key="3">
    <source>
        <dbReference type="Proteomes" id="UP000325313"/>
    </source>
</evidence>
<protein>
    <recommendedName>
        <fullName evidence="4">Secreted protein</fullName>
    </recommendedName>
</protein>
<feature type="chain" id="PRO_5022799872" description="Secreted protein" evidence="1">
    <location>
        <begin position="22"/>
        <end position="159"/>
    </location>
</feature>
<evidence type="ECO:0008006" key="4">
    <source>
        <dbReference type="Google" id="ProtNLM"/>
    </source>
</evidence>
<dbReference type="EMBL" id="VDEP01000339">
    <property type="protein sequence ID" value="KAA1100767.1"/>
    <property type="molecule type" value="Genomic_DNA"/>
</dbReference>
<reference evidence="2 3" key="1">
    <citation type="submission" date="2019-05" db="EMBL/GenBank/DDBJ databases">
        <title>Emergence of the Ug99 lineage of the wheat stem rust pathogen through somatic hybridization.</title>
        <authorList>
            <person name="Li F."/>
            <person name="Upadhyaya N.M."/>
            <person name="Sperschneider J."/>
            <person name="Matny O."/>
            <person name="Nguyen-Phuc H."/>
            <person name="Mago R."/>
            <person name="Raley C."/>
            <person name="Miller M.E."/>
            <person name="Silverstein K.A.T."/>
            <person name="Henningsen E."/>
            <person name="Hirsch C.D."/>
            <person name="Visser B."/>
            <person name="Pretorius Z.A."/>
            <person name="Steffenson B.J."/>
            <person name="Schwessinger B."/>
            <person name="Dodds P.N."/>
            <person name="Figueroa M."/>
        </authorList>
    </citation>
    <scope>NUCLEOTIDE SEQUENCE [LARGE SCALE GENOMIC DNA]</scope>
    <source>
        <strain evidence="2 3">Ug99</strain>
    </source>
</reference>